<keyword evidence="1" id="KW-0812">Transmembrane</keyword>
<feature type="transmembrane region" description="Helical" evidence="1">
    <location>
        <begin position="78"/>
        <end position="95"/>
    </location>
</feature>
<evidence type="ECO:0000256" key="1">
    <source>
        <dbReference type="SAM" id="Phobius"/>
    </source>
</evidence>
<protein>
    <submittedName>
        <fullName evidence="2">Uncharacterized protein</fullName>
    </submittedName>
</protein>
<keyword evidence="1" id="KW-1133">Transmembrane helix</keyword>
<dbReference type="Proteomes" id="UP000252255">
    <property type="component" value="Unassembled WGS sequence"/>
</dbReference>
<proteinExistence type="predicted"/>
<reference evidence="2 3" key="1">
    <citation type="submission" date="2014-07" db="EMBL/GenBank/DDBJ databases">
        <title>Draft genome sequence of Thalassospira profundimaris PR54-5.</title>
        <authorList>
            <person name="Lai Q."/>
            <person name="Shao Z."/>
        </authorList>
    </citation>
    <scope>NUCLEOTIDE SEQUENCE [LARGE SCALE GENOMIC DNA]</scope>
    <source>
        <strain evidence="2 3">PR54-5</strain>
    </source>
</reference>
<organism evidence="2 3">
    <name type="scientific">Thalassospira profundimaris</name>
    <dbReference type="NCBI Taxonomy" id="502049"/>
    <lineage>
        <taxon>Bacteria</taxon>
        <taxon>Pseudomonadati</taxon>
        <taxon>Pseudomonadota</taxon>
        <taxon>Alphaproteobacteria</taxon>
        <taxon>Rhodospirillales</taxon>
        <taxon>Thalassospiraceae</taxon>
        <taxon>Thalassospira</taxon>
    </lineage>
</organism>
<gene>
    <name evidence="2" type="ORF">TH30_04660</name>
</gene>
<keyword evidence="1" id="KW-0472">Membrane</keyword>
<accession>A0A367X248</accession>
<dbReference type="EMBL" id="JPWI01000002">
    <property type="protein sequence ID" value="RCK47753.1"/>
    <property type="molecule type" value="Genomic_DNA"/>
</dbReference>
<evidence type="ECO:0000313" key="3">
    <source>
        <dbReference type="Proteomes" id="UP000252255"/>
    </source>
</evidence>
<feature type="transmembrane region" description="Helical" evidence="1">
    <location>
        <begin position="55"/>
        <end position="72"/>
    </location>
</feature>
<dbReference type="AlphaFoldDB" id="A0A367X248"/>
<sequence>MVSLASFSLCAAITEGAGGVYYIFYATLAFFSSLVCILFYRMFSGRPVFNLIEKCLPMRGICLVFLMAFAVLPDKEPYWGILSVAILPCAAISAFRDVSILSMKLVSLRKKGSS</sequence>
<evidence type="ECO:0000313" key="2">
    <source>
        <dbReference type="EMBL" id="RCK47753.1"/>
    </source>
</evidence>
<name>A0A367X248_9PROT</name>
<feature type="transmembrane region" description="Helical" evidence="1">
    <location>
        <begin position="22"/>
        <end position="43"/>
    </location>
</feature>
<comment type="caution">
    <text evidence="2">The sequence shown here is derived from an EMBL/GenBank/DDBJ whole genome shotgun (WGS) entry which is preliminary data.</text>
</comment>